<accession>A0A975S1Z2</accession>
<keyword evidence="1" id="KW-0812">Transmembrane</keyword>
<keyword evidence="1" id="KW-1133">Transmembrane helix</keyword>
<dbReference type="Pfam" id="PF01477">
    <property type="entry name" value="PLAT"/>
    <property type="match status" value="1"/>
</dbReference>
<dbReference type="InterPro" id="IPR036392">
    <property type="entry name" value="PLAT/LH2_dom_sf"/>
</dbReference>
<sequence length="165" mass="18251">MREILKLKIVEGVAIGLVSGVIVALFTYWLNLPPVRADIDVVIKTSAKQDAGTDGSLTLIINNFDGRSDRVMVSGGAGESDKRLERGLKTEEYFSEVLSGDVVSLELQFIPEGRKPGWLPEWVTIKNRQTGEVFCFQFGGDGDWLSHNRARSRIVPKSLDLAKCK</sequence>
<dbReference type="KEGG" id="gfu:KM031_04200"/>
<protein>
    <recommendedName>
        <fullName evidence="2">PLAT domain-containing protein</fullName>
    </recommendedName>
</protein>
<keyword evidence="4" id="KW-1185">Reference proteome</keyword>
<evidence type="ECO:0000313" key="3">
    <source>
        <dbReference type="EMBL" id="QWK91117.1"/>
    </source>
</evidence>
<evidence type="ECO:0000256" key="1">
    <source>
        <dbReference type="SAM" id="Phobius"/>
    </source>
</evidence>
<gene>
    <name evidence="3" type="ORF">KM031_04200</name>
</gene>
<organism evidence="3 4">
    <name type="scientific">Gemmobacter fulvus</name>
    <dbReference type="NCBI Taxonomy" id="2840474"/>
    <lineage>
        <taxon>Bacteria</taxon>
        <taxon>Pseudomonadati</taxon>
        <taxon>Pseudomonadota</taxon>
        <taxon>Alphaproteobacteria</taxon>
        <taxon>Rhodobacterales</taxon>
        <taxon>Paracoccaceae</taxon>
        <taxon>Gemmobacter</taxon>
    </lineage>
</organism>
<name>A0A975S1Z2_9RHOB</name>
<dbReference type="Gene3D" id="2.60.60.20">
    <property type="entry name" value="PLAT/LH2 domain"/>
    <property type="match status" value="1"/>
</dbReference>
<dbReference type="SUPFAM" id="SSF49723">
    <property type="entry name" value="Lipase/lipooxygenase domain (PLAT/LH2 domain)"/>
    <property type="match status" value="1"/>
</dbReference>
<reference evidence="3" key="1">
    <citation type="submission" date="2021-06" db="EMBL/GenBank/DDBJ databases">
        <title>Direct submission.</title>
        <authorList>
            <person name="Lee C.-S."/>
            <person name="Jin L."/>
        </authorList>
    </citation>
    <scope>NUCLEOTIDE SEQUENCE</scope>
    <source>
        <strain evidence="3">Con5</strain>
    </source>
</reference>
<dbReference type="EMBL" id="CP076361">
    <property type="protein sequence ID" value="QWK91117.1"/>
    <property type="molecule type" value="Genomic_DNA"/>
</dbReference>
<evidence type="ECO:0000259" key="2">
    <source>
        <dbReference type="Pfam" id="PF01477"/>
    </source>
</evidence>
<proteinExistence type="predicted"/>
<feature type="transmembrane region" description="Helical" evidence="1">
    <location>
        <begin position="12"/>
        <end position="30"/>
    </location>
</feature>
<evidence type="ECO:0000313" key="4">
    <source>
        <dbReference type="Proteomes" id="UP000679352"/>
    </source>
</evidence>
<dbReference type="InterPro" id="IPR001024">
    <property type="entry name" value="PLAT/LH2_dom"/>
</dbReference>
<feature type="domain" description="PLAT" evidence="2">
    <location>
        <begin position="40"/>
        <end position="147"/>
    </location>
</feature>
<keyword evidence="1" id="KW-0472">Membrane</keyword>
<dbReference type="RefSeq" id="WP_215503307.1">
    <property type="nucleotide sequence ID" value="NZ_CP076361.1"/>
</dbReference>
<dbReference type="AlphaFoldDB" id="A0A975S1Z2"/>
<dbReference type="Proteomes" id="UP000679352">
    <property type="component" value="Chromosome"/>
</dbReference>